<name>A0ABR4ALW7_9LECA</name>
<evidence type="ECO:0000313" key="1">
    <source>
        <dbReference type="EMBL" id="KAL2046496.1"/>
    </source>
</evidence>
<protein>
    <submittedName>
        <fullName evidence="1">Uncharacterized protein</fullName>
    </submittedName>
</protein>
<dbReference type="EMBL" id="JBHFEH010000118">
    <property type="protein sequence ID" value="KAL2046496.1"/>
    <property type="molecule type" value="Genomic_DNA"/>
</dbReference>
<sequence length="119" mass="13107">MQRLRAGIYDHVNLVPYTNYSHTVLAEGIIPYGPTPCLWIKLIHVARANFARIAILGRDLMPREKAMCLENCYSPAKPCKTCVCHGFCGTWANTAASANYRGIACVTIHGPKISSDTII</sequence>
<organism evidence="1 2">
    <name type="scientific">Lepraria finkii</name>
    <dbReference type="NCBI Taxonomy" id="1340010"/>
    <lineage>
        <taxon>Eukaryota</taxon>
        <taxon>Fungi</taxon>
        <taxon>Dikarya</taxon>
        <taxon>Ascomycota</taxon>
        <taxon>Pezizomycotina</taxon>
        <taxon>Lecanoromycetes</taxon>
        <taxon>OSLEUM clade</taxon>
        <taxon>Lecanoromycetidae</taxon>
        <taxon>Lecanorales</taxon>
        <taxon>Lecanorineae</taxon>
        <taxon>Stereocaulaceae</taxon>
        <taxon>Lepraria</taxon>
    </lineage>
</organism>
<gene>
    <name evidence="1" type="ORF">ABVK25_011808</name>
</gene>
<reference evidence="1 2" key="1">
    <citation type="submission" date="2024-09" db="EMBL/GenBank/DDBJ databases">
        <title>Rethinking Asexuality: The Enigmatic Case of Functional Sexual Genes in Lepraria (Stereocaulaceae).</title>
        <authorList>
            <person name="Doellman M."/>
            <person name="Sun Y."/>
            <person name="Barcenas-Pena A."/>
            <person name="Lumbsch H.T."/>
            <person name="Grewe F."/>
        </authorList>
    </citation>
    <scope>NUCLEOTIDE SEQUENCE [LARGE SCALE GENOMIC DNA]</scope>
    <source>
        <strain evidence="1 2">Grewe 0041</strain>
    </source>
</reference>
<proteinExistence type="predicted"/>
<accession>A0ABR4ALW7</accession>
<evidence type="ECO:0000313" key="2">
    <source>
        <dbReference type="Proteomes" id="UP001590951"/>
    </source>
</evidence>
<keyword evidence="2" id="KW-1185">Reference proteome</keyword>
<dbReference type="Proteomes" id="UP001590951">
    <property type="component" value="Unassembled WGS sequence"/>
</dbReference>
<comment type="caution">
    <text evidence="1">The sequence shown here is derived from an EMBL/GenBank/DDBJ whole genome shotgun (WGS) entry which is preliminary data.</text>
</comment>